<keyword evidence="5" id="KW-0032">Aminotransferase</keyword>
<dbReference type="PANTHER" id="PTHR30244">
    <property type="entry name" value="TRANSAMINASE"/>
    <property type="match status" value="1"/>
</dbReference>
<dbReference type="AlphaFoldDB" id="F2IBZ9"/>
<gene>
    <name evidence="5" type="ordered locus">Fluta_0218</name>
</gene>
<dbReference type="NCBIfam" id="TIGR03588">
    <property type="entry name" value="PseC"/>
    <property type="match status" value="1"/>
</dbReference>
<feature type="modified residue" description="N6-(pyridoxal phosphate)lysine" evidence="3">
    <location>
        <position position="194"/>
    </location>
</feature>
<evidence type="ECO:0000256" key="1">
    <source>
        <dbReference type="ARBA" id="ARBA00037999"/>
    </source>
</evidence>
<evidence type="ECO:0000313" key="6">
    <source>
        <dbReference type="Proteomes" id="UP000007463"/>
    </source>
</evidence>
<keyword evidence="6" id="KW-1185">Reference proteome</keyword>
<dbReference type="EMBL" id="CP002542">
    <property type="protein sequence ID" value="AEA42227.1"/>
    <property type="molecule type" value="Genomic_DNA"/>
</dbReference>
<dbReference type="eggNOG" id="COG0399">
    <property type="taxonomic scope" value="Bacteria"/>
</dbReference>
<name>F2IBZ9_FLUTR</name>
<dbReference type="InterPro" id="IPR015421">
    <property type="entry name" value="PyrdxlP-dep_Trfase_major"/>
</dbReference>
<dbReference type="KEGG" id="fte:Fluta_0218"/>
<dbReference type="PIRSF" id="PIRSF000390">
    <property type="entry name" value="PLP_StrS"/>
    <property type="match status" value="1"/>
</dbReference>
<dbReference type="Gene3D" id="3.90.1150.10">
    <property type="entry name" value="Aspartate Aminotransferase, domain 1"/>
    <property type="match status" value="1"/>
</dbReference>
<dbReference type="InterPro" id="IPR020026">
    <property type="entry name" value="PseC"/>
</dbReference>
<dbReference type="Pfam" id="PF01041">
    <property type="entry name" value="DegT_DnrJ_EryC1"/>
    <property type="match status" value="1"/>
</dbReference>
<feature type="active site" description="Proton acceptor" evidence="2">
    <location>
        <position position="194"/>
    </location>
</feature>
<evidence type="ECO:0000256" key="3">
    <source>
        <dbReference type="PIRSR" id="PIRSR000390-2"/>
    </source>
</evidence>
<dbReference type="SUPFAM" id="SSF53383">
    <property type="entry name" value="PLP-dependent transferases"/>
    <property type="match status" value="1"/>
</dbReference>
<comment type="similarity">
    <text evidence="1 4">Belongs to the DegT/DnrJ/EryC1 family.</text>
</comment>
<dbReference type="Proteomes" id="UP000007463">
    <property type="component" value="Chromosome"/>
</dbReference>
<evidence type="ECO:0000256" key="4">
    <source>
        <dbReference type="RuleBase" id="RU004508"/>
    </source>
</evidence>
<dbReference type="GO" id="GO:0030170">
    <property type="term" value="F:pyridoxal phosphate binding"/>
    <property type="evidence" value="ECO:0007669"/>
    <property type="project" value="TreeGrafter"/>
</dbReference>
<keyword evidence="3 4" id="KW-0663">Pyridoxal phosphate</keyword>
<dbReference type="HOGENOM" id="CLU_033332_0_3_10"/>
<dbReference type="STRING" id="755732.Fluta_0218"/>
<dbReference type="Gene3D" id="3.40.640.10">
    <property type="entry name" value="Type I PLP-dependent aspartate aminotransferase-like (Major domain)"/>
    <property type="match status" value="1"/>
</dbReference>
<evidence type="ECO:0000256" key="2">
    <source>
        <dbReference type="PIRSR" id="PIRSR000390-1"/>
    </source>
</evidence>
<dbReference type="InterPro" id="IPR015424">
    <property type="entry name" value="PyrdxlP-dep_Trfase"/>
</dbReference>
<protein>
    <submittedName>
        <fullName evidence="5">UDP-4-keto-6-deoxy-N-acetylglucosamine 4-aminotransferase</fullName>
    </submittedName>
</protein>
<dbReference type="CDD" id="cd00616">
    <property type="entry name" value="AHBA_syn"/>
    <property type="match status" value="1"/>
</dbReference>
<dbReference type="RefSeq" id="WP_013685001.1">
    <property type="nucleotide sequence ID" value="NC_015321.1"/>
</dbReference>
<dbReference type="OrthoDB" id="9810913at2"/>
<dbReference type="GO" id="GO:0000271">
    <property type="term" value="P:polysaccharide biosynthetic process"/>
    <property type="evidence" value="ECO:0007669"/>
    <property type="project" value="TreeGrafter"/>
</dbReference>
<proteinExistence type="inferred from homology"/>
<dbReference type="GO" id="GO:0008483">
    <property type="term" value="F:transaminase activity"/>
    <property type="evidence" value="ECO:0007669"/>
    <property type="project" value="UniProtKB-KW"/>
</dbReference>
<organism evidence="5 6">
    <name type="scientific">Fluviicola taffensis (strain DSM 16823 / NCIMB 13979 / RW262)</name>
    <dbReference type="NCBI Taxonomy" id="755732"/>
    <lineage>
        <taxon>Bacteria</taxon>
        <taxon>Pseudomonadati</taxon>
        <taxon>Bacteroidota</taxon>
        <taxon>Flavobacteriia</taxon>
        <taxon>Flavobacteriales</taxon>
        <taxon>Crocinitomicaceae</taxon>
        <taxon>Fluviicola</taxon>
    </lineage>
</organism>
<dbReference type="InterPro" id="IPR015422">
    <property type="entry name" value="PyrdxlP-dep_Trfase_small"/>
</dbReference>
<dbReference type="PANTHER" id="PTHR30244:SF34">
    <property type="entry name" value="DTDP-4-AMINO-4,6-DIDEOXYGALACTOSE TRANSAMINASE"/>
    <property type="match status" value="1"/>
</dbReference>
<reference evidence="5 6" key="1">
    <citation type="journal article" date="2011" name="Stand. Genomic Sci.">
        <title>Complete genome sequence of the gliding freshwater bacterium Fluviicola taffensis type strain (RW262).</title>
        <authorList>
            <person name="Woyke T."/>
            <person name="Chertkov O."/>
            <person name="Lapidus A."/>
            <person name="Nolan M."/>
            <person name="Lucas S."/>
            <person name="Del Rio T.G."/>
            <person name="Tice H."/>
            <person name="Cheng J.F."/>
            <person name="Tapia R."/>
            <person name="Han C."/>
            <person name="Goodwin L."/>
            <person name="Pitluck S."/>
            <person name="Liolios K."/>
            <person name="Pagani I."/>
            <person name="Ivanova N."/>
            <person name="Huntemann M."/>
            <person name="Mavromatis K."/>
            <person name="Mikhailova N."/>
            <person name="Pati A."/>
            <person name="Chen A."/>
            <person name="Palaniappan K."/>
            <person name="Land M."/>
            <person name="Hauser L."/>
            <person name="Brambilla E.M."/>
            <person name="Rohde M."/>
            <person name="Mwirichia R."/>
            <person name="Sikorski J."/>
            <person name="Tindall B.J."/>
            <person name="Goker M."/>
            <person name="Bristow J."/>
            <person name="Eisen J.A."/>
            <person name="Markowitz V."/>
            <person name="Hugenholtz P."/>
            <person name="Klenk H.P."/>
            <person name="Kyrpides N.C."/>
        </authorList>
    </citation>
    <scope>NUCLEOTIDE SEQUENCE [LARGE SCALE GENOMIC DNA]</scope>
    <source>
        <strain evidence="6">DSM 16823 / RW262 / RW262</strain>
    </source>
</reference>
<evidence type="ECO:0000313" key="5">
    <source>
        <dbReference type="EMBL" id="AEA42227.1"/>
    </source>
</evidence>
<keyword evidence="5" id="KW-0808">Transferase</keyword>
<reference evidence="6" key="2">
    <citation type="submission" date="2011-02" db="EMBL/GenBank/DDBJ databases">
        <title>The complete genome of Fluviicola taffensis DSM 16823.</title>
        <authorList>
            <consortium name="US DOE Joint Genome Institute (JGI-PGF)"/>
            <person name="Lucas S."/>
            <person name="Copeland A."/>
            <person name="Lapidus A."/>
            <person name="Bruce D."/>
            <person name="Goodwin L."/>
            <person name="Pitluck S."/>
            <person name="Kyrpides N."/>
            <person name="Mavromatis K."/>
            <person name="Ivanova N."/>
            <person name="Mikhailova N."/>
            <person name="Pagani I."/>
            <person name="Chertkov O."/>
            <person name="Detter J.C."/>
            <person name="Han C."/>
            <person name="Tapia R."/>
            <person name="Land M."/>
            <person name="Hauser L."/>
            <person name="Markowitz V."/>
            <person name="Cheng J.-F."/>
            <person name="Hugenholtz P."/>
            <person name="Woyke T."/>
            <person name="Wu D."/>
            <person name="Tindall B."/>
            <person name="Pomrenke H.G."/>
            <person name="Brambilla E."/>
            <person name="Klenk H.-P."/>
            <person name="Eisen J.A."/>
        </authorList>
    </citation>
    <scope>NUCLEOTIDE SEQUENCE [LARGE SCALE GENOMIC DNA]</scope>
    <source>
        <strain evidence="6">DSM 16823 / RW262 / RW262</strain>
    </source>
</reference>
<sequence length="398" mass="44807">MSKIIPYGRQEITQDDIQAVIETLQSDFLTQGPQIAAFEIAFATYVGSKYAIAVSNGTAALHLAVMALGIQEDEYVICTPITFAASINCVKYCGGQVLFADIDPETYLMDLESVKSVIKNNPDKKIRGIIPVDFAGRVPQLDSFRKFADEQQLWIIEDACHSPGGFFTDQNNQQQTAGNGLFAELSVFSFHPVKHIATGEGGMITTNDENLYQRLLTLRTHGITRNANIFENSVEFAIGNSVSTGEFPLWYMEMQELGYNYRITDFQAALGISQLKRAEQNLSKRRSIAQKYTNSLNSTPGIIHSSGLIEGHAYHLFILEVTDRKGLYDFLRKKGIYAQIHYIPVHLMPYYKKQGWKEGDLPHAENYYSRCISIPMFPSLKEDEIKTVISSIKEFYTN</sequence>
<dbReference type="InterPro" id="IPR000653">
    <property type="entry name" value="DegT/StrS_aminotransferase"/>
</dbReference>
<accession>F2IBZ9</accession>